<comment type="caution">
    <text evidence="2">The sequence shown here is derived from an EMBL/GenBank/DDBJ whole genome shotgun (WGS) entry which is preliminary data.</text>
</comment>
<feature type="region of interest" description="Disordered" evidence="1">
    <location>
        <begin position="315"/>
        <end position="343"/>
    </location>
</feature>
<evidence type="ECO:0000256" key="1">
    <source>
        <dbReference type="SAM" id="MobiDB-lite"/>
    </source>
</evidence>
<sequence length="371" mass="41127">MLGTTNGSPSNWDLSSLIVPSLDRTSETNSTSSPTSSILSSGPTFEDFSPASSAYSQLSTDLCTSDKCQRLLTKNKELLQENKWLENTVRLIPNVKFSNSKLRITLKHSTMFNELLKKLDWLSSTATPTPADPIITVYMAVDAYPLIDPNDVGNPRALMFRESDWRKKAEKSRCILDFNGDENVGGPLKFLVDEDGMVVSVERQGDMHQKGRSVLMVLKLANRKFSLKDLSFTAPKLMPVVQDTSVRVNRSAIKISNPLLSRKNTPSQPSTQLPQLSPQLLLVDEPIIPAFIWTPADNPMHTELVCAPGVEIPNSKKKREVNPQSILRPSKSNTASEDDRKPWNNKMMLVKMAQQAAFKNVTGPSDATPSN</sequence>
<evidence type="ECO:0000313" key="2">
    <source>
        <dbReference type="EMBL" id="KAG1777805.1"/>
    </source>
</evidence>
<dbReference type="OrthoDB" id="2692620at2759"/>
<accession>A0A9P6ZW14</accession>
<dbReference type="EMBL" id="JABBWD010000019">
    <property type="protein sequence ID" value="KAG1777805.1"/>
    <property type="molecule type" value="Genomic_DNA"/>
</dbReference>
<protein>
    <submittedName>
        <fullName evidence="2">Uncharacterized protein</fullName>
    </submittedName>
</protein>
<keyword evidence="3" id="KW-1185">Reference proteome</keyword>
<proteinExistence type="predicted"/>
<feature type="compositionally biased region" description="Polar residues" evidence="1">
    <location>
        <begin position="322"/>
        <end position="335"/>
    </location>
</feature>
<reference evidence="2" key="1">
    <citation type="journal article" date="2020" name="New Phytol.">
        <title>Comparative genomics reveals dynamic genome evolution in host specialist ectomycorrhizal fungi.</title>
        <authorList>
            <person name="Lofgren L.A."/>
            <person name="Nguyen N.H."/>
            <person name="Vilgalys R."/>
            <person name="Ruytinx J."/>
            <person name="Liao H.L."/>
            <person name="Branco S."/>
            <person name="Kuo A."/>
            <person name="LaButti K."/>
            <person name="Lipzen A."/>
            <person name="Andreopoulos W."/>
            <person name="Pangilinan J."/>
            <person name="Riley R."/>
            <person name="Hundley H."/>
            <person name="Na H."/>
            <person name="Barry K."/>
            <person name="Grigoriev I.V."/>
            <person name="Stajich J.E."/>
            <person name="Kennedy P.G."/>
        </authorList>
    </citation>
    <scope>NUCLEOTIDE SEQUENCE</scope>
    <source>
        <strain evidence="2">DOB743</strain>
    </source>
</reference>
<gene>
    <name evidence="2" type="ORF">EV702DRAFT_1045181</name>
</gene>
<evidence type="ECO:0000313" key="3">
    <source>
        <dbReference type="Proteomes" id="UP000714275"/>
    </source>
</evidence>
<dbReference type="AlphaFoldDB" id="A0A9P6ZW14"/>
<name>A0A9P6ZW14_9AGAM</name>
<dbReference type="Proteomes" id="UP000714275">
    <property type="component" value="Unassembled WGS sequence"/>
</dbReference>
<organism evidence="2 3">
    <name type="scientific">Suillus placidus</name>
    <dbReference type="NCBI Taxonomy" id="48579"/>
    <lineage>
        <taxon>Eukaryota</taxon>
        <taxon>Fungi</taxon>
        <taxon>Dikarya</taxon>
        <taxon>Basidiomycota</taxon>
        <taxon>Agaricomycotina</taxon>
        <taxon>Agaricomycetes</taxon>
        <taxon>Agaricomycetidae</taxon>
        <taxon>Boletales</taxon>
        <taxon>Suillineae</taxon>
        <taxon>Suillaceae</taxon>
        <taxon>Suillus</taxon>
    </lineage>
</organism>